<comment type="subcellular location">
    <subcellularLocation>
        <location evidence="1">Cell membrane</location>
        <topology evidence="1">Multi-pass membrane protein</topology>
    </subcellularLocation>
</comment>
<sequence>MIAANLPFDLQIPLAGVLLALGTWLLLGRLGRRCRSGSLGQTLLLSGRVSLAGTVLLSSAGWWLAGLEVRNLLLTIGVIWTLLRWRGELKQRAEHYAAQLLPHLSSKDQLFLFDVLDKLLTTAALLVVLVMALDLLGVSAGVLITAGGFGAAALGFGARTIVENGLSGLSLYINRPFVLGDTINLPGLSLLGTVEQVGWFYTELRDPERQRIYVPNGVFTSQAIQNLAQIDNRRIWIEFGLSFSDRERVATITQNLEQRLSSLPGVDPAKDQLAHFVGYGESSLQLRLLCYAASSDIHAAWALRQQALLLIGEVVEQAGGSMPFPTRLLIRAPNAKDHP</sequence>
<feature type="transmembrane region" description="Helical" evidence="6">
    <location>
        <begin position="43"/>
        <end position="65"/>
    </location>
</feature>
<dbReference type="OrthoDB" id="450694at2"/>
<evidence type="ECO:0000256" key="1">
    <source>
        <dbReference type="ARBA" id="ARBA00004651"/>
    </source>
</evidence>
<evidence type="ECO:0000256" key="2">
    <source>
        <dbReference type="ARBA" id="ARBA00022475"/>
    </source>
</evidence>
<dbReference type="AlphaFoldDB" id="A0A2P7MYA2"/>
<feature type="domain" description="Mechanosensitive ion channel MscS" evidence="7">
    <location>
        <begin position="160"/>
        <end position="227"/>
    </location>
</feature>
<dbReference type="GO" id="GO:0005886">
    <property type="term" value="C:plasma membrane"/>
    <property type="evidence" value="ECO:0007669"/>
    <property type="project" value="UniProtKB-SubCell"/>
</dbReference>
<dbReference type="InterPro" id="IPR011066">
    <property type="entry name" value="MscS_channel_C_sf"/>
</dbReference>
<organism evidence="8 9">
    <name type="scientific">Cyanobium usitatum str. Tous</name>
    <dbReference type="NCBI Taxonomy" id="2116684"/>
    <lineage>
        <taxon>Bacteria</taxon>
        <taxon>Bacillati</taxon>
        <taxon>Cyanobacteriota</taxon>
        <taxon>Cyanophyceae</taxon>
        <taxon>Synechococcales</taxon>
        <taxon>Prochlorococcaceae</taxon>
        <taxon>Cyanobium</taxon>
    </lineage>
</organism>
<accession>A0A2P7MYA2</accession>
<dbReference type="PANTHER" id="PTHR30566">
    <property type="entry name" value="YNAI-RELATED MECHANOSENSITIVE ION CHANNEL"/>
    <property type="match status" value="1"/>
</dbReference>
<reference evidence="8 9" key="1">
    <citation type="journal article" date="2018" name="Environ. Microbiol.">
        <title>Ecological and genomic features of two widespread freshwater picocyanobacteria.</title>
        <authorList>
            <person name="Cabello-Yeves P.J."/>
            <person name="Picazo A."/>
            <person name="Camacho A."/>
            <person name="Callieri C."/>
            <person name="Rosselli R."/>
            <person name="Roda-Garcia J.J."/>
            <person name="Coutinho F.H."/>
            <person name="Rodriguez-Valera F."/>
        </authorList>
    </citation>
    <scope>NUCLEOTIDE SEQUENCE [LARGE SCALE GENOMIC DNA]</scope>
    <source>
        <strain evidence="8 9">Tous</strain>
    </source>
</reference>
<dbReference type="GO" id="GO:0055085">
    <property type="term" value="P:transmembrane transport"/>
    <property type="evidence" value="ECO:0007669"/>
    <property type="project" value="InterPro"/>
</dbReference>
<feature type="transmembrane region" description="Helical" evidence="6">
    <location>
        <begin position="12"/>
        <end position="31"/>
    </location>
</feature>
<proteinExistence type="predicted"/>
<comment type="caution">
    <text evidence="8">The sequence shown here is derived from an EMBL/GenBank/DDBJ whole genome shotgun (WGS) entry which is preliminary data.</text>
</comment>
<dbReference type="InterPro" id="IPR023408">
    <property type="entry name" value="MscS_beta-dom_sf"/>
</dbReference>
<feature type="transmembrane region" description="Helical" evidence="6">
    <location>
        <begin position="138"/>
        <end position="158"/>
    </location>
</feature>
<dbReference type="Gene3D" id="3.30.70.100">
    <property type="match status" value="1"/>
</dbReference>
<evidence type="ECO:0000313" key="8">
    <source>
        <dbReference type="EMBL" id="PSJ06205.1"/>
    </source>
</evidence>
<dbReference type="PANTHER" id="PTHR30566:SF5">
    <property type="entry name" value="MECHANOSENSITIVE ION CHANNEL PROTEIN 1, MITOCHONDRIAL-RELATED"/>
    <property type="match status" value="1"/>
</dbReference>
<dbReference type="EMBL" id="PXXO01000004">
    <property type="protein sequence ID" value="PSJ06205.1"/>
    <property type="molecule type" value="Genomic_DNA"/>
</dbReference>
<evidence type="ECO:0000256" key="3">
    <source>
        <dbReference type="ARBA" id="ARBA00022692"/>
    </source>
</evidence>
<evidence type="ECO:0000256" key="4">
    <source>
        <dbReference type="ARBA" id="ARBA00022989"/>
    </source>
</evidence>
<keyword evidence="5 6" id="KW-0472">Membrane</keyword>
<feature type="transmembrane region" description="Helical" evidence="6">
    <location>
        <begin position="110"/>
        <end position="132"/>
    </location>
</feature>
<dbReference type="SUPFAM" id="SSF50182">
    <property type="entry name" value="Sm-like ribonucleoproteins"/>
    <property type="match status" value="1"/>
</dbReference>
<keyword evidence="4 6" id="KW-1133">Transmembrane helix</keyword>
<gene>
    <name evidence="8" type="ORF">C7K55_04515</name>
</gene>
<evidence type="ECO:0000256" key="6">
    <source>
        <dbReference type="SAM" id="Phobius"/>
    </source>
</evidence>
<dbReference type="Gene3D" id="1.10.287.1260">
    <property type="match status" value="1"/>
</dbReference>
<dbReference type="RefSeq" id="WP_106502239.1">
    <property type="nucleotide sequence ID" value="NZ_PXXO01000004.1"/>
</dbReference>
<dbReference type="Gene3D" id="2.30.30.60">
    <property type="match status" value="1"/>
</dbReference>
<name>A0A2P7MYA2_9CYAN</name>
<keyword evidence="2" id="KW-1003">Cell membrane</keyword>
<evidence type="ECO:0000256" key="5">
    <source>
        <dbReference type="ARBA" id="ARBA00023136"/>
    </source>
</evidence>
<keyword evidence="3 6" id="KW-0812">Transmembrane</keyword>
<dbReference type="InterPro" id="IPR006685">
    <property type="entry name" value="MscS_channel_2nd"/>
</dbReference>
<evidence type="ECO:0000313" key="9">
    <source>
        <dbReference type="Proteomes" id="UP000243002"/>
    </source>
</evidence>
<dbReference type="Proteomes" id="UP000243002">
    <property type="component" value="Unassembled WGS sequence"/>
</dbReference>
<dbReference type="Pfam" id="PF00924">
    <property type="entry name" value="MS_channel_2nd"/>
    <property type="match status" value="1"/>
</dbReference>
<dbReference type="InterPro" id="IPR010920">
    <property type="entry name" value="LSM_dom_sf"/>
</dbReference>
<evidence type="ECO:0000259" key="7">
    <source>
        <dbReference type="Pfam" id="PF00924"/>
    </source>
</evidence>
<keyword evidence="9" id="KW-1185">Reference proteome</keyword>
<dbReference type="SUPFAM" id="SSF82689">
    <property type="entry name" value="Mechanosensitive channel protein MscS (YggB), C-terminal domain"/>
    <property type="match status" value="1"/>
</dbReference>
<protein>
    <submittedName>
        <fullName evidence="8">Mechanosensitive ion channel protein MscS</fullName>
    </submittedName>
</protein>